<name>A0A3Q2NSN6_FUNHE</name>
<dbReference type="Ensembl" id="ENSFHET00000012597.1">
    <property type="protein sequence ID" value="ENSFHEP00000002219.1"/>
    <property type="gene ID" value="ENSFHEG00000002998.1"/>
</dbReference>
<evidence type="ECO:0000313" key="2">
    <source>
        <dbReference type="Proteomes" id="UP000265000"/>
    </source>
</evidence>
<accession>A0A3Q2NSN6</accession>
<reference evidence="1" key="2">
    <citation type="submission" date="2025-09" db="UniProtKB">
        <authorList>
            <consortium name="Ensembl"/>
        </authorList>
    </citation>
    <scope>IDENTIFICATION</scope>
</reference>
<sequence>SSMLQCNSHKLVRSSRNHVRNLHPGPLEDIRIVLIGNTGSGKSASGNTILN</sequence>
<keyword evidence="2" id="KW-1185">Reference proteome</keyword>
<dbReference type="Proteomes" id="UP000265000">
    <property type="component" value="Unplaced"/>
</dbReference>
<protein>
    <recommendedName>
        <fullName evidence="3">AIG1-type G domain-containing protein</fullName>
    </recommendedName>
</protein>
<dbReference type="SUPFAM" id="SSF52540">
    <property type="entry name" value="P-loop containing nucleoside triphosphate hydrolases"/>
    <property type="match status" value="1"/>
</dbReference>
<dbReference type="InterPro" id="IPR027417">
    <property type="entry name" value="P-loop_NTPase"/>
</dbReference>
<reference evidence="1" key="1">
    <citation type="submission" date="2025-08" db="UniProtKB">
        <authorList>
            <consortium name="Ensembl"/>
        </authorList>
    </citation>
    <scope>IDENTIFICATION</scope>
</reference>
<evidence type="ECO:0008006" key="3">
    <source>
        <dbReference type="Google" id="ProtNLM"/>
    </source>
</evidence>
<proteinExistence type="predicted"/>
<evidence type="ECO:0000313" key="1">
    <source>
        <dbReference type="Ensembl" id="ENSFHEP00000002219.1"/>
    </source>
</evidence>
<dbReference type="Gene3D" id="3.40.50.300">
    <property type="entry name" value="P-loop containing nucleotide triphosphate hydrolases"/>
    <property type="match status" value="1"/>
</dbReference>
<dbReference type="AlphaFoldDB" id="A0A3Q2NSN6"/>
<organism evidence="1 2">
    <name type="scientific">Fundulus heteroclitus</name>
    <name type="common">Killifish</name>
    <name type="synonym">Mummichog</name>
    <dbReference type="NCBI Taxonomy" id="8078"/>
    <lineage>
        <taxon>Eukaryota</taxon>
        <taxon>Metazoa</taxon>
        <taxon>Chordata</taxon>
        <taxon>Craniata</taxon>
        <taxon>Vertebrata</taxon>
        <taxon>Euteleostomi</taxon>
        <taxon>Actinopterygii</taxon>
        <taxon>Neopterygii</taxon>
        <taxon>Teleostei</taxon>
        <taxon>Neoteleostei</taxon>
        <taxon>Acanthomorphata</taxon>
        <taxon>Ovalentaria</taxon>
        <taxon>Atherinomorphae</taxon>
        <taxon>Cyprinodontiformes</taxon>
        <taxon>Fundulidae</taxon>
        <taxon>Fundulus</taxon>
    </lineage>
</organism>